<comment type="caution">
    <text evidence="5">The sequence shown here is derived from an EMBL/GenBank/DDBJ whole genome shotgun (WGS) entry which is preliminary data.</text>
</comment>
<proteinExistence type="predicted"/>
<feature type="repeat" description="ANK" evidence="3">
    <location>
        <begin position="105"/>
        <end position="137"/>
    </location>
</feature>
<reference evidence="5" key="1">
    <citation type="submission" date="2022-02" db="EMBL/GenBank/DDBJ databases">
        <title>Atlantic sturgeon de novo genome assembly.</title>
        <authorList>
            <person name="Stock M."/>
            <person name="Klopp C."/>
            <person name="Guiguen Y."/>
            <person name="Cabau C."/>
            <person name="Parinello H."/>
            <person name="Santidrian Yebra-Pimentel E."/>
            <person name="Kuhl H."/>
            <person name="Dirks R.P."/>
            <person name="Guessner J."/>
            <person name="Wuertz S."/>
            <person name="Du K."/>
            <person name="Schartl M."/>
        </authorList>
    </citation>
    <scope>NUCLEOTIDE SEQUENCE</scope>
    <source>
        <strain evidence="5">STURGEONOMICS-FGT-2020</strain>
        <tissue evidence="5">Whole blood</tissue>
    </source>
</reference>
<feature type="repeat" description="ANK" evidence="3">
    <location>
        <begin position="6"/>
        <end position="38"/>
    </location>
</feature>
<organism evidence="5 6">
    <name type="scientific">Acipenser oxyrinchus oxyrinchus</name>
    <dbReference type="NCBI Taxonomy" id="40147"/>
    <lineage>
        <taxon>Eukaryota</taxon>
        <taxon>Metazoa</taxon>
        <taxon>Chordata</taxon>
        <taxon>Craniata</taxon>
        <taxon>Vertebrata</taxon>
        <taxon>Euteleostomi</taxon>
        <taxon>Actinopterygii</taxon>
        <taxon>Chondrostei</taxon>
        <taxon>Acipenseriformes</taxon>
        <taxon>Acipenseridae</taxon>
        <taxon>Acipenser</taxon>
    </lineage>
</organism>
<protein>
    <submittedName>
        <fullName evidence="5">Ankyrin repeat domain-containing protein 35-like</fullName>
    </submittedName>
</protein>
<evidence type="ECO:0000256" key="3">
    <source>
        <dbReference type="PROSITE-ProRule" id="PRU00023"/>
    </source>
</evidence>
<dbReference type="SUPFAM" id="SSF48403">
    <property type="entry name" value="Ankyrin repeat"/>
    <property type="match status" value="1"/>
</dbReference>
<dbReference type="InterPro" id="IPR036770">
    <property type="entry name" value="Ankyrin_rpt-contain_sf"/>
</dbReference>
<feature type="repeat" description="ANK" evidence="3">
    <location>
        <begin position="39"/>
        <end position="71"/>
    </location>
</feature>
<evidence type="ECO:0000256" key="1">
    <source>
        <dbReference type="ARBA" id="ARBA00022737"/>
    </source>
</evidence>
<keyword evidence="2 3" id="KW-0040">ANK repeat</keyword>
<keyword evidence="6" id="KW-1185">Reference proteome</keyword>
<keyword evidence="4" id="KW-0175">Coiled coil</keyword>
<dbReference type="SMART" id="SM00248">
    <property type="entry name" value="ANK"/>
    <property type="match status" value="5"/>
</dbReference>
<dbReference type="EMBL" id="JAGXEW010000034">
    <property type="protein sequence ID" value="KAK1154761.1"/>
    <property type="molecule type" value="Genomic_DNA"/>
</dbReference>
<dbReference type="GO" id="GO:0005829">
    <property type="term" value="C:cytosol"/>
    <property type="evidence" value="ECO:0007669"/>
    <property type="project" value="TreeGrafter"/>
</dbReference>
<dbReference type="GO" id="GO:1901223">
    <property type="term" value="P:negative regulation of non-canonical NF-kappaB signal transduction"/>
    <property type="evidence" value="ECO:0007669"/>
    <property type="project" value="TreeGrafter"/>
</dbReference>
<gene>
    <name evidence="5" type="ORF">AOXY_G28299</name>
</gene>
<dbReference type="GO" id="GO:0005634">
    <property type="term" value="C:nucleus"/>
    <property type="evidence" value="ECO:0007669"/>
    <property type="project" value="TreeGrafter"/>
</dbReference>
<dbReference type="PANTHER" id="PTHR24173">
    <property type="entry name" value="ANKYRIN REPEAT CONTAINING"/>
    <property type="match status" value="1"/>
</dbReference>
<dbReference type="PROSITE" id="PS50088">
    <property type="entry name" value="ANK_REPEAT"/>
    <property type="match status" value="4"/>
</dbReference>
<evidence type="ECO:0000313" key="5">
    <source>
        <dbReference type="EMBL" id="KAK1154761.1"/>
    </source>
</evidence>
<dbReference type="AlphaFoldDB" id="A0AAD8CQJ7"/>
<dbReference type="Gene3D" id="1.25.40.20">
    <property type="entry name" value="Ankyrin repeat-containing domain"/>
    <property type="match status" value="1"/>
</dbReference>
<evidence type="ECO:0000313" key="6">
    <source>
        <dbReference type="Proteomes" id="UP001230051"/>
    </source>
</evidence>
<evidence type="ECO:0000256" key="4">
    <source>
        <dbReference type="SAM" id="Coils"/>
    </source>
</evidence>
<dbReference type="Pfam" id="PF12796">
    <property type="entry name" value="Ank_2"/>
    <property type="match status" value="2"/>
</dbReference>
<dbReference type="PROSITE" id="PS50297">
    <property type="entry name" value="ANK_REP_REGION"/>
    <property type="match status" value="4"/>
</dbReference>
<name>A0AAD8CQJ7_ACIOX</name>
<keyword evidence="1" id="KW-0677">Repeat</keyword>
<dbReference type="InterPro" id="IPR002110">
    <property type="entry name" value="Ankyrin_rpt"/>
</dbReference>
<evidence type="ECO:0000256" key="2">
    <source>
        <dbReference type="ARBA" id="ARBA00023043"/>
    </source>
</evidence>
<sequence>MYENVQGCSALHLAAKHGQPECVKTLLQHNIPADLTDCQGWTALHYAALAGCVASVALLCGQGAPIDSTDRAGRTALMIAAQERQEVVCAELARRGADVNTTDHQGRSALMVASQRGCVEAVRALLAYGADVRRVDSLGEDAVHYATQSGSEEVVTMLMNAQKNTDSFSMCSQLTNMPFQAAVSPEPAHWESERRERHETEQREIERLQGELSLKSQESESLKRETEALRGRLKKQTKALRLLFDTEGETEEVEGEGEDGPLLDRLASLLREKRAREDGWRLDQRNGKMEAGGKMKKERASVEVDALRRLEDALEEKGSAERRVSEIEGHLDNMRAVLSQYETRKRVQSCVIEDLETQVGTGSSLGTQEGVSHWLWRSRGLGR</sequence>
<dbReference type="PANTHER" id="PTHR24173:SF23">
    <property type="entry name" value="UVEAL AUTOANTIGEN WITH COILED-COIL DOMAINS AND ANKYRIN REPEATS"/>
    <property type="match status" value="1"/>
</dbReference>
<accession>A0AAD8CQJ7</accession>
<feature type="coiled-coil region" evidence="4">
    <location>
        <begin position="198"/>
        <end position="225"/>
    </location>
</feature>
<feature type="repeat" description="ANK" evidence="3">
    <location>
        <begin position="72"/>
        <end position="104"/>
    </location>
</feature>
<dbReference type="Proteomes" id="UP001230051">
    <property type="component" value="Unassembled WGS sequence"/>
</dbReference>
<feature type="coiled-coil region" evidence="4">
    <location>
        <begin position="297"/>
        <end position="330"/>
    </location>
</feature>